<dbReference type="AlphaFoldDB" id="A0A1Y1INT9"/>
<dbReference type="SUPFAM" id="SSF47781">
    <property type="entry name" value="RuvA domain 2-like"/>
    <property type="match status" value="1"/>
</dbReference>
<dbReference type="InterPro" id="IPR010994">
    <property type="entry name" value="RuvA_2-like"/>
</dbReference>
<gene>
    <name evidence="1" type="ORF">KFL_006910050</name>
</gene>
<dbReference type="Proteomes" id="UP000054558">
    <property type="component" value="Unassembled WGS sequence"/>
</dbReference>
<evidence type="ECO:0000313" key="1">
    <source>
        <dbReference type="EMBL" id="GAQ90841.1"/>
    </source>
</evidence>
<reference evidence="1 2" key="1">
    <citation type="journal article" date="2014" name="Nat. Commun.">
        <title>Klebsormidium flaccidum genome reveals primary factors for plant terrestrial adaptation.</title>
        <authorList>
            <person name="Hori K."/>
            <person name="Maruyama F."/>
            <person name="Fujisawa T."/>
            <person name="Togashi T."/>
            <person name="Yamamoto N."/>
            <person name="Seo M."/>
            <person name="Sato S."/>
            <person name="Yamada T."/>
            <person name="Mori H."/>
            <person name="Tajima N."/>
            <person name="Moriyama T."/>
            <person name="Ikeuchi M."/>
            <person name="Watanabe M."/>
            <person name="Wada H."/>
            <person name="Kobayashi K."/>
            <person name="Saito M."/>
            <person name="Masuda T."/>
            <person name="Sasaki-Sekimoto Y."/>
            <person name="Mashiguchi K."/>
            <person name="Awai K."/>
            <person name="Shimojima M."/>
            <person name="Masuda S."/>
            <person name="Iwai M."/>
            <person name="Nobusawa T."/>
            <person name="Narise T."/>
            <person name="Kondo S."/>
            <person name="Saito H."/>
            <person name="Sato R."/>
            <person name="Murakawa M."/>
            <person name="Ihara Y."/>
            <person name="Oshima-Yamada Y."/>
            <person name="Ohtaka K."/>
            <person name="Satoh M."/>
            <person name="Sonobe K."/>
            <person name="Ishii M."/>
            <person name="Ohtani R."/>
            <person name="Kanamori-Sato M."/>
            <person name="Honoki R."/>
            <person name="Miyazaki D."/>
            <person name="Mochizuki H."/>
            <person name="Umetsu J."/>
            <person name="Higashi K."/>
            <person name="Shibata D."/>
            <person name="Kamiya Y."/>
            <person name="Sato N."/>
            <person name="Nakamura Y."/>
            <person name="Tabata S."/>
            <person name="Ida S."/>
            <person name="Kurokawa K."/>
            <person name="Ohta H."/>
        </authorList>
    </citation>
    <scope>NUCLEOTIDE SEQUENCE [LARGE SCALE GENOMIC DNA]</scope>
    <source>
        <strain evidence="1 2">NIES-2285</strain>
    </source>
</reference>
<organism evidence="1 2">
    <name type="scientific">Klebsormidium nitens</name>
    <name type="common">Green alga</name>
    <name type="synonym">Ulothrix nitens</name>
    <dbReference type="NCBI Taxonomy" id="105231"/>
    <lineage>
        <taxon>Eukaryota</taxon>
        <taxon>Viridiplantae</taxon>
        <taxon>Streptophyta</taxon>
        <taxon>Klebsormidiophyceae</taxon>
        <taxon>Klebsormidiales</taxon>
        <taxon>Klebsormidiaceae</taxon>
        <taxon>Klebsormidium</taxon>
    </lineage>
</organism>
<accession>A0A1Y1INT9</accession>
<dbReference type="Gene3D" id="1.10.150.280">
    <property type="entry name" value="AF1531-like domain"/>
    <property type="match status" value="1"/>
</dbReference>
<name>A0A1Y1INT9_KLENI</name>
<dbReference type="EMBL" id="DF237640">
    <property type="protein sequence ID" value="GAQ90841.1"/>
    <property type="molecule type" value="Genomic_DNA"/>
</dbReference>
<keyword evidence="2" id="KW-1185">Reference proteome</keyword>
<protein>
    <submittedName>
        <fullName evidence="1">Kinesin-like protein</fullName>
    </submittedName>
</protein>
<dbReference type="OrthoDB" id="3176171at2759"/>
<proteinExistence type="predicted"/>
<evidence type="ECO:0000313" key="2">
    <source>
        <dbReference type="Proteomes" id="UP000054558"/>
    </source>
</evidence>
<sequence>MPAASNKARGPQWMGVRCAEPDACACACACAWVVQRALEAECLAVLNAGDRPQLLALRGIGARRADAVLALRQAAGGGPVFHCKDDLAAIGLRGKQLTAMFDLRLLKETRASSRRKQGCSLMSQGVSPGS</sequence>